<keyword evidence="2" id="KW-1185">Reference proteome</keyword>
<gene>
    <name evidence="1" type="ORF">PODLI_1B000667</name>
</gene>
<sequence length="117" mass="12923">MIMLYYLPESCTETFPSKKGKGLQGTEQMNLPSADSMRLLPSVMSSAAYSSFHQGLKCGRTSSFSSPPEQWAELSYSDASFSSESWSVVQASTKFKVATPPPCCHLRKILKDIKTKD</sequence>
<organism evidence="1 2">
    <name type="scientific">Podarcis lilfordi</name>
    <name type="common">Lilford's wall lizard</name>
    <dbReference type="NCBI Taxonomy" id="74358"/>
    <lineage>
        <taxon>Eukaryota</taxon>
        <taxon>Metazoa</taxon>
        <taxon>Chordata</taxon>
        <taxon>Craniata</taxon>
        <taxon>Vertebrata</taxon>
        <taxon>Euteleostomi</taxon>
        <taxon>Lepidosauria</taxon>
        <taxon>Squamata</taxon>
        <taxon>Bifurcata</taxon>
        <taxon>Unidentata</taxon>
        <taxon>Episquamata</taxon>
        <taxon>Laterata</taxon>
        <taxon>Lacertibaenia</taxon>
        <taxon>Lacertidae</taxon>
        <taxon>Podarcis</taxon>
    </lineage>
</organism>
<dbReference type="AlphaFoldDB" id="A0AA35L5K2"/>
<proteinExistence type="predicted"/>
<dbReference type="Proteomes" id="UP001178461">
    <property type="component" value="Chromosome 13"/>
</dbReference>
<protein>
    <submittedName>
        <fullName evidence="1">Uncharacterized protein</fullName>
    </submittedName>
</protein>
<evidence type="ECO:0000313" key="2">
    <source>
        <dbReference type="Proteomes" id="UP001178461"/>
    </source>
</evidence>
<dbReference type="EMBL" id="OX395138">
    <property type="protein sequence ID" value="CAI5789583.1"/>
    <property type="molecule type" value="Genomic_DNA"/>
</dbReference>
<name>A0AA35L5K2_9SAUR</name>
<reference evidence="1" key="1">
    <citation type="submission" date="2022-12" db="EMBL/GenBank/DDBJ databases">
        <authorList>
            <person name="Alioto T."/>
            <person name="Alioto T."/>
            <person name="Gomez Garrido J."/>
        </authorList>
    </citation>
    <scope>NUCLEOTIDE SEQUENCE</scope>
</reference>
<evidence type="ECO:0000313" key="1">
    <source>
        <dbReference type="EMBL" id="CAI5789583.1"/>
    </source>
</evidence>
<accession>A0AA35L5K2</accession>